<feature type="transmembrane region" description="Helical" evidence="7">
    <location>
        <begin position="256"/>
        <end position="282"/>
    </location>
</feature>
<evidence type="ECO:0000256" key="6">
    <source>
        <dbReference type="ARBA" id="ARBA00023136"/>
    </source>
</evidence>
<keyword evidence="4 7" id="KW-0812">Transmembrane</keyword>
<feature type="transmembrane region" description="Helical" evidence="7">
    <location>
        <begin position="350"/>
        <end position="369"/>
    </location>
</feature>
<feature type="transmembrane region" description="Helical" evidence="7">
    <location>
        <begin position="54"/>
        <end position="75"/>
    </location>
</feature>
<evidence type="ECO:0000256" key="2">
    <source>
        <dbReference type="ARBA" id="ARBA00022475"/>
    </source>
</evidence>
<name>A0A840VSV5_9PROT</name>
<evidence type="ECO:0000256" key="3">
    <source>
        <dbReference type="ARBA" id="ARBA00022519"/>
    </source>
</evidence>
<dbReference type="PANTHER" id="PTHR30462">
    <property type="entry name" value="INTERMEMBRANE TRANSPORT PROTEIN PQIB-RELATED"/>
    <property type="match status" value="1"/>
</dbReference>
<dbReference type="GO" id="GO:0005886">
    <property type="term" value="C:plasma membrane"/>
    <property type="evidence" value="ECO:0007669"/>
    <property type="project" value="UniProtKB-SubCell"/>
</dbReference>
<dbReference type="Pfam" id="PF04403">
    <property type="entry name" value="PqiA"/>
    <property type="match status" value="2"/>
</dbReference>
<dbReference type="Proteomes" id="UP000553706">
    <property type="component" value="Unassembled WGS sequence"/>
</dbReference>
<organism evidence="8 9">
    <name type="scientific">Acidocella aromatica</name>
    <dbReference type="NCBI Taxonomy" id="1303579"/>
    <lineage>
        <taxon>Bacteria</taxon>
        <taxon>Pseudomonadati</taxon>
        <taxon>Pseudomonadota</taxon>
        <taxon>Alphaproteobacteria</taxon>
        <taxon>Acetobacterales</taxon>
        <taxon>Acidocellaceae</taxon>
        <taxon>Acidocella</taxon>
    </lineage>
</organism>
<keyword evidence="3" id="KW-0997">Cell inner membrane</keyword>
<dbReference type="InterPro" id="IPR007498">
    <property type="entry name" value="PqiA-like"/>
</dbReference>
<evidence type="ECO:0000313" key="8">
    <source>
        <dbReference type="EMBL" id="MBB5374400.1"/>
    </source>
</evidence>
<proteinExistence type="predicted"/>
<dbReference type="PANTHER" id="PTHR30462:SF3">
    <property type="entry name" value="INTERMEMBRANE TRANSPORT PROTEIN PQIA"/>
    <property type="match status" value="1"/>
</dbReference>
<feature type="transmembrane region" description="Helical" evidence="7">
    <location>
        <begin position="147"/>
        <end position="165"/>
    </location>
</feature>
<keyword evidence="2" id="KW-1003">Cell membrane</keyword>
<dbReference type="InterPro" id="IPR051800">
    <property type="entry name" value="PqiA-PqiB_transport"/>
</dbReference>
<evidence type="ECO:0000256" key="7">
    <source>
        <dbReference type="SAM" id="Phobius"/>
    </source>
</evidence>
<feature type="transmembrane region" description="Helical" evidence="7">
    <location>
        <begin position="95"/>
        <end position="126"/>
    </location>
</feature>
<feature type="transmembrane region" description="Helical" evidence="7">
    <location>
        <begin position="177"/>
        <end position="196"/>
    </location>
</feature>
<dbReference type="EMBL" id="JACHFJ010000016">
    <property type="protein sequence ID" value="MBB5374400.1"/>
    <property type="molecule type" value="Genomic_DNA"/>
</dbReference>
<feature type="transmembrane region" description="Helical" evidence="7">
    <location>
        <begin position="302"/>
        <end position="329"/>
    </location>
</feature>
<feature type="transmembrane region" description="Helical" evidence="7">
    <location>
        <begin position="381"/>
        <end position="400"/>
    </location>
</feature>
<comment type="caution">
    <text evidence="8">The sequence shown here is derived from an EMBL/GenBank/DDBJ whole genome shotgun (WGS) entry which is preliminary data.</text>
</comment>
<dbReference type="AlphaFoldDB" id="A0A840VSV5"/>
<accession>A0A840VSV5</accession>
<evidence type="ECO:0000313" key="9">
    <source>
        <dbReference type="Proteomes" id="UP000553706"/>
    </source>
</evidence>
<evidence type="ECO:0000256" key="5">
    <source>
        <dbReference type="ARBA" id="ARBA00022989"/>
    </source>
</evidence>
<keyword evidence="5 7" id="KW-1133">Transmembrane helix</keyword>
<keyword evidence="9" id="KW-1185">Reference proteome</keyword>
<protein>
    <submittedName>
        <fullName evidence="8">Paraquat-inducible protein A</fullName>
    </submittedName>
</protein>
<evidence type="ECO:0000256" key="1">
    <source>
        <dbReference type="ARBA" id="ARBA00004533"/>
    </source>
</evidence>
<comment type="subcellular location">
    <subcellularLocation>
        <location evidence="1">Cell inner membrane</location>
    </subcellularLocation>
</comment>
<dbReference type="RefSeq" id="WP_183267418.1">
    <property type="nucleotide sequence ID" value="NZ_JACHFJ010000016.1"/>
</dbReference>
<reference evidence="8 9" key="1">
    <citation type="submission" date="2020-08" db="EMBL/GenBank/DDBJ databases">
        <title>Genomic Encyclopedia of Type Strains, Phase IV (KMG-IV): sequencing the most valuable type-strain genomes for metagenomic binning, comparative biology and taxonomic classification.</title>
        <authorList>
            <person name="Goeker M."/>
        </authorList>
    </citation>
    <scope>NUCLEOTIDE SEQUENCE [LARGE SCALE GENOMIC DNA]</scope>
    <source>
        <strain evidence="8 9">DSM 27026</strain>
    </source>
</reference>
<evidence type="ECO:0000256" key="4">
    <source>
        <dbReference type="ARBA" id="ARBA00022692"/>
    </source>
</evidence>
<gene>
    <name evidence="8" type="ORF">HNP71_002674</name>
</gene>
<keyword evidence="6 7" id="KW-0472">Membrane</keyword>
<sequence length="417" mass="46356">MPSALPIPADALDWRECPHCGQFCRLGPRRPGMVAECPRCAEPLWRMRQVNISFPLACATAALPFYLFALVAPFLEIEAYGRFSLARLDTGPAQLLAQGWGLVAALVFAVTLLAPAAKLAILLLVLGGRHVLPPRLLKLLFRWYLPLSPWAMIDVYLLGFLVAYTRLTGMATVHLDTALYALIGYMLAMAAADGSLDIEALWRKLDERGNHPHQHTEAGPIGCDFCGLLNHAEEGEPCRRCHTPLRHRKENSIARAWALVLAAALLYIPANLYPFMVVTQLARTQGYTIMHGIVELAQNGLWPLAFLVFFASITIPLIKLVLMVYLLVLTQLGRTDFLIARARAYRFIDFIGRWSMIDIFMVSILVALLRFGRFANVQANLGAMCFAAVVVLTIFAVSAFDPRLMWDALEQPEQAEA</sequence>